<accession>A0A6A6KRU9</accession>
<dbReference type="EMBL" id="JAAGAX010000015">
    <property type="protein sequence ID" value="KAF2290773.1"/>
    <property type="molecule type" value="Genomic_DNA"/>
</dbReference>
<keyword evidence="2" id="KW-1185">Reference proteome</keyword>
<reference evidence="1 2" key="1">
    <citation type="journal article" date="2020" name="Mol. Plant">
        <title>The Chromosome-Based Rubber Tree Genome Provides New Insights into Spurge Genome Evolution and Rubber Biosynthesis.</title>
        <authorList>
            <person name="Liu J."/>
            <person name="Shi C."/>
            <person name="Shi C.C."/>
            <person name="Li W."/>
            <person name="Zhang Q.J."/>
            <person name="Zhang Y."/>
            <person name="Li K."/>
            <person name="Lu H.F."/>
            <person name="Shi C."/>
            <person name="Zhu S.T."/>
            <person name="Xiao Z.Y."/>
            <person name="Nan H."/>
            <person name="Yue Y."/>
            <person name="Zhu X.G."/>
            <person name="Wu Y."/>
            <person name="Hong X.N."/>
            <person name="Fan G.Y."/>
            <person name="Tong Y."/>
            <person name="Zhang D."/>
            <person name="Mao C.L."/>
            <person name="Liu Y.L."/>
            <person name="Hao S.J."/>
            <person name="Liu W.Q."/>
            <person name="Lv M.Q."/>
            <person name="Zhang H.B."/>
            <person name="Liu Y."/>
            <person name="Hu-Tang G.R."/>
            <person name="Wang J.P."/>
            <person name="Wang J.H."/>
            <person name="Sun Y.H."/>
            <person name="Ni S.B."/>
            <person name="Chen W.B."/>
            <person name="Zhang X.C."/>
            <person name="Jiao Y.N."/>
            <person name="Eichler E.E."/>
            <person name="Li G.H."/>
            <person name="Liu X."/>
            <person name="Gao L.Z."/>
        </authorList>
    </citation>
    <scope>NUCLEOTIDE SEQUENCE [LARGE SCALE GENOMIC DNA]</scope>
    <source>
        <strain evidence="2">cv. GT1</strain>
        <tissue evidence="1">Leaf</tissue>
    </source>
</reference>
<proteinExistence type="predicted"/>
<comment type="caution">
    <text evidence="1">The sequence shown here is derived from an EMBL/GenBank/DDBJ whole genome shotgun (WGS) entry which is preliminary data.</text>
</comment>
<organism evidence="1 2">
    <name type="scientific">Hevea brasiliensis</name>
    <name type="common">Para rubber tree</name>
    <name type="synonym">Siphonia brasiliensis</name>
    <dbReference type="NCBI Taxonomy" id="3981"/>
    <lineage>
        <taxon>Eukaryota</taxon>
        <taxon>Viridiplantae</taxon>
        <taxon>Streptophyta</taxon>
        <taxon>Embryophyta</taxon>
        <taxon>Tracheophyta</taxon>
        <taxon>Spermatophyta</taxon>
        <taxon>Magnoliopsida</taxon>
        <taxon>eudicotyledons</taxon>
        <taxon>Gunneridae</taxon>
        <taxon>Pentapetalae</taxon>
        <taxon>rosids</taxon>
        <taxon>fabids</taxon>
        <taxon>Malpighiales</taxon>
        <taxon>Euphorbiaceae</taxon>
        <taxon>Crotonoideae</taxon>
        <taxon>Micrandreae</taxon>
        <taxon>Hevea</taxon>
    </lineage>
</organism>
<dbReference type="AlphaFoldDB" id="A0A6A6KRU9"/>
<gene>
    <name evidence="1" type="ORF">GH714_015387</name>
</gene>
<sequence length="117" mass="12711">MSPAGFFHDTILVDLYVLAVAWNHHEPQVLGGSFNLSVFMSQLAFRAWHGIPTLTLICVNLEDGTVQGFDIWAVKSDSPSDSKPSSTLHAHDKAVCRVSYNPSVPNVGISVFNAISN</sequence>
<dbReference type="Proteomes" id="UP000467840">
    <property type="component" value="Chromosome 2"/>
</dbReference>
<name>A0A6A6KRU9_HEVBR</name>
<evidence type="ECO:0000313" key="1">
    <source>
        <dbReference type="EMBL" id="KAF2290773.1"/>
    </source>
</evidence>
<protein>
    <submittedName>
        <fullName evidence="1">Uncharacterized protein</fullName>
    </submittedName>
</protein>
<evidence type="ECO:0000313" key="2">
    <source>
        <dbReference type="Proteomes" id="UP000467840"/>
    </source>
</evidence>